<dbReference type="Proteomes" id="UP000704712">
    <property type="component" value="Unassembled WGS sequence"/>
</dbReference>
<evidence type="ECO:0000256" key="1">
    <source>
        <dbReference type="ARBA" id="ARBA00022574"/>
    </source>
</evidence>
<keyword evidence="2" id="KW-0677">Repeat</keyword>
<comment type="caution">
    <text evidence="3">The sequence shown here is derived from an EMBL/GenBank/DDBJ whole genome shotgun (WGS) entry which is preliminary data.</text>
</comment>
<evidence type="ECO:0000313" key="4">
    <source>
        <dbReference type="Proteomes" id="UP000704712"/>
    </source>
</evidence>
<dbReference type="EMBL" id="JAACNO010000254">
    <property type="protein sequence ID" value="KAF4148688.1"/>
    <property type="molecule type" value="Genomic_DNA"/>
</dbReference>
<dbReference type="SUPFAM" id="SSF50978">
    <property type="entry name" value="WD40 repeat-like"/>
    <property type="match status" value="1"/>
</dbReference>
<dbReference type="SMART" id="SM00320">
    <property type="entry name" value="WD40"/>
    <property type="match status" value="2"/>
</dbReference>
<dbReference type="GO" id="GO:0008017">
    <property type="term" value="F:microtubule binding"/>
    <property type="evidence" value="ECO:0007669"/>
    <property type="project" value="TreeGrafter"/>
</dbReference>
<accession>A0A8S9VDJ5</accession>
<name>A0A8S9VDJ5_PHYIN</name>
<proteinExistence type="predicted"/>
<dbReference type="PANTHER" id="PTHR13720:SF33">
    <property type="entry name" value="HELP DOMAIN-CONTAINING PROTEIN"/>
    <property type="match status" value="1"/>
</dbReference>
<sequence length="410" mass="46751">WKHHVTVQKSSCRLECKHQQQRALYDQLVISCGLQQRWWCCTRKKHTRKGFSERTAMKLQVLRFIQPERIVASGQARRSAILLVWNANDEPLGKRFECLKGHQVAVNYIGLSHDGKLVASLGADMYKLFAYGRLETHQSKKPGQALNDDNACYTLVSCGVRHMRFWTLPKTSYVPPPSKINNDSAFYGSTFGCPPRFRPSAPTKKEWKLKGNVPSFHGRFEVQDFTSLNDSPPVYNTCTAKGDLCWFLQPKASPDVDTVWERDSRQDPAKWWEIPDEYTDAEIIELVLERKTYELTGKLVDAIPHDQETGNQFKLPKQTQVEMEGLSKKLAQWPNATALHSRLDKLKYSGPLVHHGATFQVAYSKKLNLIMSCGNDGKLLLWKCQLRKPMRIPGVNTHGNGLGSAFRRGH</sequence>
<dbReference type="InterPro" id="IPR050630">
    <property type="entry name" value="WD_repeat_EMAP"/>
</dbReference>
<dbReference type="InterPro" id="IPR015943">
    <property type="entry name" value="WD40/YVTN_repeat-like_dom_sf"/>
</dbReference>
<dbReference type="Gene3D" id="2.130.10.10">
    <property type="entry name" value="YVTN repeat-like/Quinoprotein amine dehydrogenase"/>
    <property type="match status" value="1"/>
</dbReference>
<dbReference type="InterPro" id="IPR001680">
    <property type="entry name" value="WD40_rpt"/>
</dbReference>
<dbReference type="PANTHER" id="PTHR13720">
    <property type="entry name" value="WD-40 REPEAT PROTEIN"/>
    <property type="match status" value="1"/>
</dbReference>
<gene>
    <name evidence="3" type="ORF">GN958_ATG02168</name>
</gene>
<evidence type="ECO:0000313" key="3">
    <source>
        <dbReference type="EMBL" id="KAF4148688.1"/>
    </source>
</evidence>
<evidence type="ECO:0000256" key="2">
    <source>
        <dbReference type="ARBA" id="ARBA00022737"/>
    </source>
</evidence>
<feature type="non-terminal residue" evidence="3">
    <location>
        <position position="1"/>
    </location>
</feature>
<keyword evidence="1" id="KW-0853">WD repeat</keyword>
<dbReference type="InterPro" id="IPR036322">
    <property type="entry name" value="WD40_repeat_dom_sf"/>
</dbReference>
<reference evidence="3" key="1">
    <citation type="submission" date="2020-03" db="EMBL/GenBank/DDBJ databases">
        <title>Hybrid Assembly of Korean Phytophthora infestans isolates.</title>
        <authorList>
            <person name="Prokchorchik M."/>
            <person name="Lee Y."/>
            <person name="Seo J."/>
            <person name="Cho J.-H."/>
            <person name="Park Y.-E."/>
            <person name="Jang D.-C."/>
            <person name="Im J.-S."/>
            <person name="Choi J.-G."/>
            <person name="Park H.-J."/>
            <person name="Lee G.-B."/>
            <person name="Lee Y.-G."/>
            <person name="Hong S.-Y."/>
            <person name="Cho K."/>
            <person name="Sohn K.H."/>
        </authorList>
    </citation>
    <scope>NUCLEOTIDE SEQUENCE</scope>
    <source>
        <strain evidence="3">KR_2_A2</strain>
    </source>
</reference>
<dbReference type="AlphaFoldDB" id="A0A8S9VDJ5"/>
<organism evidence="3 4">
    <name type="scientific">Phytophthora infestans</name>
    <name type="common">Potato late blight agent</name>
    <name type="synonym">Botrytis infestans</name>
    <dbReference type="NCBI Taxonomy" id="4787"/>
    <lineage>
        <taxon>Eukaryota</taxon>
        <taxon>Sar</taxon>
        <taxon>Stramenopiles</taxon>
        <taxon>Oomycota</taxon>
        <taxon>Peronosporomycetes</taxon>
        <taxon>Peronosporales</taxon>
        <taxon>Peronosporaceae</taxon>
        <taxon>Phytophthora</taxon>
    </lineage>
</organism>
<protein>
    <submittedName>
        <fullName evidence="3">Uncharacterized protein</fullName>
    </submittedName>
</protein>